<gene>
    <name evidence="2" type="ORF">PGLA1383_LOCUS36921</name>
</gene>
<dbReference type="InterPro" id="IPR002048">
    <property type="entry name" value="EF_hand_dom"/>
</dbReference>
<dbReference type="Proteomes" id="UP000654075">
    <property type="component" value="Unassembled WGS sequence"/>
</dbReference>
<name>A0A813G2P9_POLGL</name>
<dbReference type="PROSITE" id="PS50222">
    <property type="entry name" value="EF_HAND_2"/>
    <property type="match status" value="1"/>
</dbReference>
<comment type="caution">
    <text evidence="2">The sequence shown here is derived from an EMBL/GenBank/DDBJ whole genome shotgun (WGS) entry which is preliminary data.</text>
</comment>
<dbReference type="GO" id="GO:0005509">
    <property type="term" value="F:calcium ion binding"/>
    <property type="evidence" value="ECO:0007669"/>
    <property type="project" value="InterPro"/>
</dbReference>
<evidence type="ECO:0000259" key="1">
    <source>
        <dbReference type="PROSITE" id="PS50222"/>
    </source>
</evidence>
<sequence length="328" mass="35620">MAFSSLASLPSLLYRAARRRARLKRTAVLWSHAATQDLLGVLHGSAIDSLLASLSPSPWYGESMSAPWTTPWNVEASSFVPGPAHHLCEAAPVLSDCCHPRLPGATQPADHLPMVRFTHQERLYGNKTFEPPASRAGTGKTKENRDFFANEPTASRAGVGKVTWLADTPLRQLDEPIWLWIPPSTGIPKKQHSETHAVSVDVTLGSPCFGSHHHHHKKALRKALWAVKAAEQGASASAENLPLGALSFRKAMLVDDDPGVDVAAVPLFQDEVTCNSHCKGKVEGLRQLFLHSDVNGDDMLSVKEIQDGLKTVGLCPIPPALLTIIDEW</sequence>
<evidence type="ECO:0000313" key="2">
    <source>
        <dbReference type="EMBL" id="CAE8619330.1"/>
    </source>
</evidence>
<feature type="domain" description="EF-hand" evidence="1">
    <location>
        <begin position="280"/>
        <end position="315"/>
    </location>
</feature>
<dbReference type="PROSITE" id="PS00018">
    <property type="entry name" value="EF_HAND_1"/>
    <property type="match status" value="1"/>
</dbReference>
<evidence type="ECO:0000313" key="3">
    <source>
        <dbReference type="Proteomes" id="UP000654075"/>
    </source>
</evidence>
<reference evidence="2" key="1">
    <citation type="submission" date="2021-02" db="EMBL/GenBank/DDBJ databases">
        <authorList>
            <person name="Dougan E. K."/>
            <person name="Rhodes N."/>
            <person name="Thang M."/>
            <person name="Chan C."/>
        </authorList>
    </citation>
    <scope>NUCLEOTIDE SEQUENCE</scope>
</reference>
<dbReference type="InterPro" id="IPR018247">
    <property type="entry name" value="EF_Hand_1_Ca_BS"/>
</dbReference>
<organism evidence="2 3">
    <name type="scientific">Polarella glacialis</name>
    <name type="common">Dinoflagellate</name>
    <dbReference type="NCBI Taxonomy" id="89957"/>
    <lineage>
        <taxon>Eukaryota</taxon>
        <taxon>Sar</taxon>
        <taxon>Alveolata</taxon>
        <taxon>Dinophyceae</taxon>
        <taxon>Suessiales</taxon>
        <taxon>Suessiaceae</taxon>
        <taxon>Polarella</taxon>
    </lineage>
</organism>
<proteinExistence type="predicted"/>
<dbReference type="EMBL" id="CAJNNV010026967">
    <property type="protein sequence ID" value="CAE8619330.1"/>
    <property type="molecule type" value="Genomic_DNA"/>
</dbReference>
<dbReference type="AlphaFoldDB" id="A0A813G2P9"/>
<keyword evidence="3" id="KW-1185">Reference proteome</keyword>
<protein>
    <recommendedName>
        <fullName evidence="1">EF-hand domain-containing protein</fullName>
    </recommendedName>
</protein>
<accession>A0A813G2P9</accession>